<protein>
    <submittedName>
        <fullName evidence="9">Polyphenol oxidase family protein</fullName>
    </submittedName>
</protein>
<keyword evidence="10" id="KW-1185">Reference proteome</keyword>
<dbReference type="GO" id="GO:0005507">
    <property type="term" value="F:copper ion binding"/>
    <property type="evidence" value="ECO:0007669"/>
    <property type="project" value="TreeGrafter"/>
</dbReference>
<evidence type="ECO:0000313" key="10">
    <source>
        <dbReference type="Proteomes" id="UP000322553"/>
    </source>
</evidence>
<accession>A0A5C0ZTH2</accession>
<evidence type="ECO:0000256" key="7">
    <source>
        <dbReference type="ARBA" id="ARBA00048968"/>
    </source>
</evidence>
<evidence type="ECO:0000313" key="9">
    <source>
        <dbReference type="EMBL" id="QEL09682.1"/>
    </source>
</evidence>
<keyword evidence="5" id="KW-0862">Zinc</keyword>
<dbReference type="OrthoDB" id="4279at2"/>
<comment type="catalytic activity">
    <reaction evidence="8">
        <text>S-methyl-5'-thioadenosine + phosphate = 5-(methylsulfanyl)-alpha-D-ribose 1-phosphate + adenine</text>
        <dbReference type="Rhea" id="RHEA:11852"/>
        <dbReference type="ChEBI" id="CHEBI:16708"/>
        <dbReference type="ChEBI" id="CHEBI:17509"/>
        <dbReference type="ChEBI" id="CHEBI:43474"/>
        <dbReference type="ChEBI" id="CHEBI:58533"/>
        <dbReference type="EC" id="2.4.2.28"/>
    </reaction>
    <physiologicalReaction direction="left-to-right" evidence="8">
        <dbReference type="Rhea" id="RHEA:11853"/>
    </physiologicalReaction>
</comment>
<dbReference type="InterPro" id="IPR038371">
    <property type="entry name" value="Cu_polyphenol_OxRdtase_sf"/>
</dbReference>
<reference evidence="9 10" key="1">
    <citation type="submission" date="2019-08" db="EMBL/GenBank/DDBJ databases">
        <title>Complete genome sequence of Kushneria sp. YCWA18, a halophilic phosphate-solubilizing bacterium isolated from Daqiao saltern in China.</title>
        <authorList>
            <person name="Du G.-X."/>
            <person name="Qu L.-Y."/>
        </authorList>
    </citation>
    <scope>NUCLEOTIDE SEQUENCE [LARGE SCALE GENOMIC DNA]</scope>
    <source>
        <strain evidence="9 10">YCWA18</strain>
    </source>
</reference>
<comment type="catalytic activity">
    <reaction evidence="6">
        <text>adenosine + H2O + H(+) = inosine + NH4(+)</text>
        <dbReference type="Rhea" id="RHEA:24408"/>
        <dbReference type="ChEBI" id="CHEBI:15377"/>
        <dbReference type="ChEBI" id="CHEBI:15378"/>
        <dbReference type="ChEBI" id="CHEBI:16335"/>
        <dbReference type="ChEBI" id="CHEBI:17596"/>
        <dbReference type="ChEBI" id="CHEBI:28938"/>
        <dbReference type="EC" id="3.5.4.4"/>
    </reaction>
    <physiologicalReaction direction="left-to-right" evidence="6">
        <dbReference type="Rhea" id="RHEA:24409"/>
    </physiologicalReaction>
</comment>
<proteinExistence type="inferred from homology"/>
<dbReference type="InterPro" id="IPR003730">
    <property type="entry name" value="Cu_polyphenol_OxRdtase"/>
</dbReference>
<name>A0A5C0ZTH2_9GAMM</name>
<comment type="catalytic activity">
    <reaction evidence="7">
        <text>adenosine + phosphate = alpha-D-ribose 1-phosphate + adenine</text>
        <dbReference type="Rhea" id="RHEA:27642"/>
        <dbReference type="ChEBI" id="CHEBI:16335"/>
        <dbReference type="ChEBI" id="CHEBI:16708"/>
        <dbReference type="ChEBI" id="CHEBI:43474"/>
        <dbReference type="ChEBI" id="CHEBI:57720"/>
        <dbReference type="EC" id="2.4.2.1"/>
    </reaction>
    <physiologicalReaction direction="left-to-right" evidence="7">
        <dbReference type="Rhea" id="RHEA:27643"/>
    </physiologicalReaction>
</comment>
<comment type="similarity">
    <text evidence="2">Belongs to the purine nucleoside phosphorylase YfiH/LACC1 family.</text>
</comment>
<keyword evidence="4" id="KW-0479">Metal-binding</keyword>
<dbReference type="PANTHER" id="PTHR30616">
    <property type="entry name" value="UNCHARACTERIZED PROTEIN YFIH"/>
    <property type="match status" value="1"/>
</dbReference>
<dbReference type="Pfam" id="PF02578">
    <property type="entry name" value="Cu-oxidase_4"/>
    <property type="match status" value="1"/>
</dbReference>
<comment type="catalytic activity">
    <reaction evidence="1">
        <text>inosine + phosphate = alpha-D-ribose 1-phosphate + hypoxanthine</text>
        <dbReference type="Rhea" id="RHEA:27646"/>
        <dbReference type="ChEBI" id="CHEBI:17368"/>
        <dbReference type="ChEBI" id="CHEBI:17596"/>
        <dbReference type="ChEBI" id="CHEBI:43474"/>
        <dbReference type="ChEBI" id="CHEBI:57720"/>
        <dbReference type="EC" id="2.4.2.1"/>
    </reaction>
    <physiologicalReaction direction="left-to-right" evidence="1">
        <dbReference type="Rhea" id="RHEA:27647"/>
    </physiologicalReaction>
</comment>
<dbReference type="CDD" id="cd16833">
    <property type="entry name" value="YfiH"/>
    <property type="match status" value="1"/>
</dbReference>
<dbReference type="Gene3D" id="3.60.140.10">
    <property type="entry name" value="CNF1/YfiH-like putative cysteine hydrolases"/>
    <property type="match status" value="1"/>
</dbReference>
<keyword evidence="3" id="KW-0808">Transferase</keyword>
<dbReference type="Proteomes" id="UP000322553">
    <property type="component" value="Chromosome"/>
</dbReference>
<dbReference type="GO" id="GO:0017061">
    <property type="term" value="F:S-methyl-5-thioadenosine phosphorylase activity"/>
    <property type="evidence" value="ECO:0007669"/>
    <property type="project" value="UniProtKB-EC"/>
</dbReference>
<evidence type="ECO:0000256" key="3">
    <source>
        <dbReference type="ARBA" id="ARBA00022679"/>
    </source>
</evidence>
<gene>
    <name evidence="9" type="ORF">FY550_00100</name>
</gene>
<organism evidence="9 10">
    <name type="scientific">Kushneria phosphatilytica</name>
    <dbReference type="NCBI Taxonomy" id="657387"/>
    <lineage>
        <taxon>Bacteria</taxon>
        <taxon>Pseudomonadati</taxon>
        <taxon>Pseudomonadota</taxon>
        <taxon>Gammaproteobacteria</taxon>
        <taxon>Oceanospirillales</taxon>
        <taxon>Halomonadaceae</taxon>
        <taxon>Kushneria</taxon>
    </lineage>
</organism>
<evidence type="ECO:0000256" key="8">
    <source>
        <dbReference type="ARBA" id="ARBA00049893"/>
    </source>
</evidence>
<dbReference type="KEGG" id="kuy:FY550_00100"/>
<evidence type="ECO:0000256" key="5">
    <source>
        <dbReference type="ARBA" id="ARBA00022833"/>
    </source>
</evidence>
<dbReference type="RefSeq" id="WP_084388207.1">
    <property type="nucleotide sequence ID" value="NZ_CP043420.1"/>
</dbReference>
<evidence type="ECO:0000256" key="1">
    <source>
        <dbReference type="ARBA" id="ARBA00000553"/>
    </source>
</evidence>
<dbReference type="EMBL" id="CP043420">
    <property type="protein sequence ID" value="QEL09682.1"/>
    <property type="molecule type" value="Genomic_DNA"/>
</dbReference>
<dbReference type="SUPFAM" id="SSF64438">
    <property type="entry name" value="CNF1/YfiH-like putative cysteine hydrolases"/>
    <property type="match status" value="1"/>
</dbReference>
<evidence type="ECO:0000256" key="6">
    <source>
        <dbReference type="ARBA" id="ARBA00047989"/>
    </source>
</evidence>
<evidence type="ECO:0000256" key="4">
    <source>
        <dbReference type="ARBA" id="ARBA00022723"/>
    </source>
</evidence>
<evidence type="ECO:0000256" key="2">
    <source>
        <dbReference type="ARBA" id="ARBA00007353"/>
    </source>
</evidence>
<dbReference type="PANTHER" id="PTHR30616:SF3">
    <property type="entry name" value="PURINE NUCLEOSIDE PHOSPHORYLASE"/>
    <property type="match status" value="1"/>
</dbReference>
<dbReference type="AlphaFoldDB" id="A0A5C0ZTH2"/>
<dbReference type="InterPro" id="IPR011324">
    <property type="entry name" value="Cytotoxic_necrot_fac-like_cat"/>
</dbReference>
<sequence>MIARIMTHARLDDIAAIEHGFGTRHSLVPPVLAERPSARPQCRQVHGTTVVTVTRPGQACGEADGLLTTRAGIPLGIATADCLPILLAHRNGQAVAALHAGWRGLLAGIIERMIECMQTLAPPEEWVAVIGPAASMQAYEVSETLVARFCQELSIPESIISPQWRRLDLAGMARHKLSIEGVGTVADLDQCTMTTLQDGRRGTIDGFDSDAYRYNSYRRHCLNHPDASTRPRLGNQQAGIMIRER</sequence>